<keyword evidence="4" id="KW-1185">Reference proteome</keyword>
<proteinExistence type="predicted"/>
<evidence type="ECO:0000313" key="4">
    <source>
        <dbReference type="Proteomes" id="UP000078486"/>
    </source>
</evidence>
<dbReference type="STRING" id="1184151.AW736_18970"/>
<keyword evidence="2" id="KW-0732">Signal</keyword>
<comment type="caution">
    <text evidence="3">The sequence shown here is derived from an EMBL/GenBank/DDBJ whole genome shotgun (WGS) entry which is preliminary data.</text>
</comment>
<sequence>MAHPHSVTLAALLAALLSASSAFGARDTDITGPDFKTLTFQNGAGGYTGAMDVLISKKSTTDAPAPTAPVFWLSRELDEGTRRHKNETAALLRFDHIFGAGAGQIPPGSPITKAVLRLRTDASEAAGSPHRLHLSRMLLPWDATAAWRNPAWGRDGIQTDNREALAEPDNIGTLNQPNTDDELDVTPALRA</sequence>
<dbReference type="AlphaFoldDB" id="A0A178IEI2"/>
<dbReference type="Proteomes" id="UP000078486">
    <property type="component" value="Unassembled WGS sequence"/>
</dbReference>
<evidence type="ECO:0000313" key="3">
    <source>
        <dbReference type="EMBL" id="OAM88400.1"/>
    </source>
</evidence>
<reference evidence="3 4" key="1">
    <citation type="submission" date="2016-01" db="EMBL/GenBank/DDBJ databases">
        <title>High potential of lignocellulose degradation of a new Verrucomicrobia species.</title>
        <authorList>
            <person name="Wang Y."/>
            <person name="Shi Y."/>
            <person name="Qiu Z."/>
            <person name="Liu S."/>
            <person name="Yang H."/>
        </authorList>
    </citation>
    <scope>NUCLEOTIDE SEQUENCE [LARGE SCALE GENOMIC DNA]</scope>
    <source>
        <strain evidence="3 4">TSB47</strain>
    </source>
</reference>
<organism evidence="3 4">
    <name type="scientific">Termitidicoccus mucosus</name>
    <dbReference type="NCBI Taxonomy" id="1184151"/>
    <lineage>
        <taxon>Bacteria</taxon>
        <taxon>Pseudomonadati</taxon>
        <taxon>Verrucomicrobiota</taxon>
        <taxon>Opitutia</taxon>
        <taxon>Opitutales</taxon>
        <taxon>Opitutaceae</taxon>
        <taxon>Termitidicoccus</taxon>
    </lineage>
</organism>
<evidence type="ECO:0000256" key="1">
    <source>
        <dbReference type="SAM" id="MobiDB-lite"/>
    </source>
</evidence>
<feature type="region of interest" description="Disordered" evidence="1">
    <location>
        <begin position="167"/>
        <end position="191"/>
    </location>
</feature>
<feature type="signal peptide" evidence="2">
    <location>
        <begin position="1"/>
        <end position="24"/>
    </location>
</feature>
<gene>
    <name evidence="3" type="ORF">AW736_18970</name>
</gene>
<feature type="chain" id="PRO_5008088723" evidence="2">
    <location>
        <begin position="25"/>
        <end position="191"/>
    </location>
</feature>
<dbReference type="EMBL" id="LRRQ01000136">
    <property type="protein sequence ID" value="OAM88400.1"/>
    <property type="molecule type" value="Genomic_DNA"/>
</dbReference>
<protein>
    <submittedName>
        <fullName evidence="3">Uncharacterized protein</fullName>
    </submittedName>
</protein>
<name>A0A178IEI2_9BACT</name>
<evidence type="ECO:0000256" key="2">
    <source>
        <dbReference type="SAM" id="SignalP"/>
    </source>
</evidence>
<accession>A0A178IEI2</accession>